<reference evidence="4 5" key="1">
    <citation type="journal article" date="2018" name="Evol. Lett.">
        <title>Horizontal gene cluster transfer increased hallucinogenic mushroom diversity.</title>
        <authorList>
            <person name="Reynolds H.T."/>
            <person name="Vijayakumar V."/>
            <person name="Gluck-Thaler E."/>
            <person name="Korotkin H.B."/>
            <person name="Matheny P.B."/>
            <person name="Slot J.C."/>
        </authorList>
    </citation>
    <scope>NUCLEOTIDE SEQUENCE [LARGE SCALE GENOMIC DNA]</scope>
    <source>
        <strain evidence="4 5">SRW20</strain>
    </source>
</reference>
<keyword evidence="2" id="KW-0413">Isomerase</keyword>
<dbReference type="InterPro" id="IPR008183">
    <property type="entry name" value="Aldose_1/G6P_1-epimerase"/>
</dbReference>
<dbReference type="InterPro" id="IPR047215">
    <property type="entry name" value="Galactose_mutarotase-like"/>
</dbReference>
<accession>A0A409YQM5</accession>
<dbReference type="STRING" id="231916.A0A409YQM5"/>
<dbReference type="InterPro" id="IPR011013">
    <property type="entry name" value="Gal_mutarotase_sf_dom"/>
</dbReference>
<evidence type="ECO:0008006" key="6">
    <source>
        <dbReference type="Google" id="ProtNLM"/>
    </source>
</evidence>
<dbReference type="Pfam" id="PF01263">
    <property type="entry name" value="Aldose_epim"/>
    <property type="match status" value="1"/>
</dbReference>
<dbReference type="SUPFAM" id="SSF74650">
    <property type="entry name" value="Galactose mutarotase-like"/>
    <property type="match status" value="1"/>
</dbReference>
<dbReference type="GO" id="GO:0033499">
    <property type="term" value="P:galactose catabolic process via UDP-galactose, Leloir pathway"/>
    <property type="evidence" value="ECO:0007669"/>
    <property type="project" value="TreeGrafter"/>
</dbReference>
<sequence>MSSVAQDIDAAFELCEIKAPDESIIAKFVPFGSTLTELHVKDREGKYRNVVLGYDDNTRLLTDPDHPVFNGIVGRYAGRIKNGTFSIPIAKDPKPDDCIVYHIPTNDHDGEISLVTLHGGINGWDRRSWTLIEKTPSSVTYQHVDNADEGFPGTVTAIATHTVSDGGVLRTRVHSDHADPTYILVFLQIFDSHWYLTPGCRNLDAFRDGNEDILSHFLRLDASRYIEVDQLAIPTGNLLDVNGGPLDFRKERQIGDRWEETVNLCGPGYNAGWVLDDPGEKRPVVSLRSHLSGIRLDISTNQPAVVVYTSYYLNTPRKEEHGGPALRYGPSSAIAIEQQGYIAAINTPEWGVDQIYQPGKDYEWRSEYKFSIF</sequence>
<dbReference type="PANTHER" id="PTHR10091">
    <property type="entry name" value="ALDOSE-1-EPIMERASE"/>
    <property type="match status" value="1"/>
</dbReference>
<keyword evidence="5" id="KW-1185">Reference proteome</keyword>
<dbReference type="GO" id="GO:0030246">
    <property type="term" value="F:carbohydrate binding"/>
    <property type="evidence" value="ECO:0007669"/>
    <property type="project" value="InterPro"/>
</dbReference>
<dbReference type="InterPro" id="IPR014718">
    <property type="entry name" value="GH-type_carb-bd"/>
</dbReference>
<dbReference type="GO" id="GO:0004034">
    <property type="term" value="F:aldose 1-epimerase activity"/>
    <property type="evidence" value="ECO:0007669"/>
    <property type="project" value="TreeGrafter"/>
</dbReference>
<keyword evidence="3" id="KW-0119">Carbohydrate metabolism</keyword>
<name>A0A409YQM5_9AGAR</name>
<dbReference type="InParanoid" id="A0A409YQM5"/>
<dbReference type="OrthoDB" id="274691at2759"/>
<comment type="similarity">
    <text evidence="1">Belongs to the aldose epimerase family.</text>
</comment>
<dbReference type="GO" id="GO:0006006">
    <property type="term" value="P:glucose metabolic process"/>
    <property type="evidence" value="ECO:0007669"/>
    <property type="project" value="TreeGrafter"/>
</dbReference>
<proteinExistence type="inferred from homology"/>
<evidence type="ECO:0000256" key="1">
    <source>
        <dbReference type="ARBA" id="ARBA00006206"/>
    </source>
</evidence>
<dbReference type="EMBL" id="NHYE01000489">
    <property type="protein sequence ID" value="PPR05314.1"/>
    <property type="molecule type" value="Genomic_DNA"/>
</dbReference>
<dbReference type="PANTHER" id="PTHR10091:SF6">
    <property type="entry name" value="1-EPIMERASE, PUTATIVE (AFU_ORTHOLOGUE AFUA_3G13240)-RELATED"/>
    <property type="match status" value="1"/>
</dbReference>
<dbReference type="Gene3D" id="2.70.98.10">
    <property type="match status" value="1"/>
</dbReference>
<evidence type="ECO:0000313" key="4">
    <source>
        <dbReference type="EMBL" id="PPR05314.1"/>
    </source>
</evidence>
<dbReference type="AlphaFoldDB" id="A0A409YQM5"/>
<gene>
    <name evidence="4" type="ORF">CVT26_011573</name>
</gene>
<comment type="caution">
    <text evidence="4">The sequence shown here is derived from an EMBL/GenBank/DDBJ whole genome shotgun (WGS) entry which is preliminary data.</text>
</comment>
<organism evidence="4 5">
    <name type="scientific">Gymnopilus dilepis</name>
    <dbReference type="NCBI Taxonomy" id="231916"/>
    <lineage>
        <taxon>Eukaryota</taxon>
        <taxon>Fungi</taxon>
        <taxon>Dikarya</taxon>
        <taxon>Basidiomycota</taxon>
        <taxon>Agaricomycotina</taxon>
        <taxon>Agaricomycetes</taxon>
        <taxon>Agaricomycetidae</taxon>
        <taxon>Agaricales</taxon>
        <taxon>Agaricineae</taxon>
        <taxon>Hymenogastraceae</taxon>
        <taxon>Gymnopilus</taxon>
    </lineage>
</organism>
<dbReference type="Proteomes" id="UP000284706">
    <property type="component" value="Unassembled WGS sequence"/>
</dbReference>
<evidence type="ECO:0000313" key="5">
    <source>
        <dbReference type="Proteomes" id="UP000284706"/>
    </source>
</evidence>
<protein>
    <recommendedName>
        <fullName evidence="6">Aldose 1-epimerase</fullName>
    </recommendedName>
</protein>
<dbReference type="CDD" id="cd09019">
    <property type="entry name" value="galactose_mutarotase_like"/>
    <property type="match status" value="1"/>
</dbReference>
<evidence type="ECO:0000256" key="2">
    <source>
        <dbReference type="ARBA" id="ARBA00023235"/>
    </source>
</evidence>
<evidence type="ECO:0000256" key="3">
    <source>
        <dbReference type="ARBA" id="ARBA00023277"/>
    </source>
</evidence>